<dbReference type="PANTHER" id="PTHR33053">
    <property type="entry name" value="PROTEIN, PUTATIVE-RELATED"/>
    <property type="match status" value="1"/>
</dbReference>
<protein>
    <submittedName>
        <fullName evidence="1">Uncharacterized protein</fullName>
    </submittedName>
</protein>
<dbReference type="AlphaFoldDB" id="A0A182S0F9"/>
<proteinExistence type="predicted"/>
<dbReference type="EnsemblMetazoa" id="AFUN012042-RA">
    <property type="protein sequence ID" value="AFUN012042-PA"/>
    <property type="gene ID" value="AFUN012042"/>
</dbReference>
<name>A0A182S0F9_ANOFN</name>
<dbReference type="VEuPathDB" id="VectorBase:AFUN012042"/>
<evidence type="ECO:0000313" key="1">
    <source>
        <dbReference type="EnsemblMetazoa" id="AFUN012042-PA"/>
    </source>
</evidence>
<dbReference type="STRING" id="62324.A0A182S0F9"/>
<dbReference type="VEuPathDB" id="VectorBase:AFUN2_006489"/>
<accession>A0A182S0F9</accession>
<sequence length="163" mass="18811">DIQPRVNSFSLNFSIDGLPLHKSSRKQFWSILMTVQEMPETPVLMVGNFYGEDKPNSAEEYLWPLVELKDVIQNGVAIANKLIEVRVRTFIADSPARALIKGVAYYNHILGCQKCTVHGVSDVRSGVHPRLRSRQSRLRFRSRFSHHYMEYTTTQHMLYIFLG</sequence>
<organism evidence="1">
    <name type="scientific">Anopheles funestus</name>
    <name type="common">African malaria mosquito</name>
    <dbReference type="NCBI Taxonomy" id="62324"/>
    <lineage>
        <taxon>Eukaryota</taxon>
        <taxon>Metazoa</taxon>
        <taxon>Ecdysozoa</taxon>
        <taxon>Arthropoda</taxon>
        <taxon>Hexapoda</taxon>
        <taxon>Insecta</taxon>
        <taxon>Pterygota</taxon>
        <taxon>Neoptera</taxon>
        <taxon>Endopterygota</taxon>
        <taxon>Diptera</taxon>
        <taxon>Nematocera</taxon>
        <taxon>Culicoidea</taxon>
        <taxon>Culicidae</taxon>
        <taxon>Anophelinae</taxon>
        <taxon>Anopheles</taxon>
    </lineage>
</organism>
<reference evidence="1" key="1">
    <citation type="submission" date="2020-05" db="UniProtKB">
        <authorList>
            <consortium name="EnsemblMetazoa"/>
        </authorList>
    </citation>
    <scope>IDENTIFICATION</scope>
    <source>
        <strain evidence="1">FUMOZ</strain>
    </source>
</reference>